<feature type="region of interest" description="Disordered" evidence="1">
    <location>
        <begin position="1"/>
        <end position="42"/>
    </location>
</feature>
<dbReference type="Gene3D" id="1.10.8.270">
    <property type="entry name" value="putative rabgap domain of human tbc1 domain family member 14 like domains"/>
    <property type="match status" value="1"/>
</dbReference>
<dbReference type="InterPro" id="IPR050302">
    <property type="entry name" value="Rab_GAP_TBC_domain"/>
</dbReference>
<protein>
    <recommendedName>
        <fullName evidence="2">Rab-GAP TBC domain-containing protein</fullName>
    </recommendedName>
</protein>
<dbReference type="SUPFAM" id="SSF47923">
    <property type="entry name" value="Ypt/Rab-GAP domain of gyp1p"/>
    <property type="match status" value="1"/>
</dbReference>
<organism evidence="3 4">
    <name type="scientific">Necator americanus</name>
    <name type="common">Human hookworm</name>
    <dbReference type="NCBI Taxonomy" id="51031"/>
    <lineage>
        <taxon>Eukaryota</taxon>
        <taxon>Metazoa</taxon>
        <taxon>Ecdysozoa</taxon>
        <taxon>Nematoda</taxon>
        <taxon>Chromadorea</taxon>
        <taxon>Rhabditida</taxon>
        <taxon>Rhabditina</taxon>
        <taxon>Rhabditomorpha</taxon>
        <taxon>Strongyloidea</taxon>
        <taxon>Ancylostomatidae</taxon>
        <taxon>Bunostominae</taxon>
        <taxon>Necator</taxon>
    </lineage>
</organism>
<proteinExistence type="predicted"/>
<dbReference type="Pfam" id="PF00566">
    <property type="entry name" value="RabGAP-TBC"/>
    <property type="match status" value="1"/>
</dbReference>
<evidence type="ECO:0000259" key="2">
    <source>
        <dbReference type="PROSITE" id="PS50086"/>
    </source>
</evidence>
<comment type="caution">
    <text evidence="3">The sequence shown here is derived from an EMBL/GenBank/DDBJ whole genome shotgun (WGS) entry which is preliminary data.</text>
</comment>
<evidence type="ECO:0000256" key="1">
    <source>
        <dbReference type="SAM" id="MobiDB-lite"/>
    </source>
</evidence>
<feature type="domain" description="Rab-GAP TBC" evidence="2">
    <location>
        <begin position="75"/>
        <end position="288"/>
    </location>
</feature>
<dbReference type="Proteomes" id="UP001303046">
    <property type="component" value="Unassembled WGS sequence"/>
</dbReference>
<dbReference type="InterPro" id="IPR035969">
    <property type="entry name" value="Rab-GAP_TBC_sf"/>
</dbReference>
<dbReference type="SMART" id="SM00164">
    <property type="entry name" value="TBC"/>
    <property type="match status" value="1"/>
</dbReference>
<dbReference type="EMBL" id="JAVFWL010000006">
    <property type="protein sequence ID" value="KAK6764522.1"/>
    <property type="molecule type" value="Genomic_DNA"/>
</dbReference>
<keyword evidence="4" id="KW-1185">Reference proteome</keyword>
<accession>A0ABR1EPE4</accession>
<name>A0ABR1EPE4_NECAM</name>
<dbReference type="PANTHER" id="PTHR47219">
    <property type="entry name" value="RAB GTPASE-ACTIVATING PROTEIN 1-LIKE"/>
    <property type="match status" value="1"/>
</dbReference>
<dbReference type="PROSITE" id="PS50086">
    <property type="entry name" value="TBC_RABGAP"/>
    <property type="match status" value="1"/>
</dbReference>
<dbReference type="PANTHER" id="PTHR47219:SF22">
    <property type="entry name" value="RAB-GAP TBC DOMAIN-CONTAINING PROTEIN"/>
    <property type="match status" value="1"/>
</dbReference>
<sequence length="288" mass="32798">MPALAEASVMWSSEEDTRSMASQKSASSGSPKGHEPSLAEDDEEDLWGVWGEVIHKWEVEVKKNPSSIKTLVKRGIPQHFRTIAWQLLSNASVSSIHEVYSDYMRQSSIYEKVIQRDIPRTYPELEFFKDGGRGQASLFNVMKAYSIHDKEVGYCQGSAFIVGLLLLQMPEEEAFAVLVRLMENYRLRELYKPAMTDLGLCMFQLECLVQEQVFASFCSEEHLDCSLRLRERLERDLIEEDENTDLSIGPSRKYRPTPFPKPQRLRIAVKCVGEWQVGAGQEVPAKTG</sequence>
<dbReference type="InterPro" id="IPR000195">
    <property type="entry name" value="Rab-GAP-TBC_dom"/>
</dbReference>
<gene>
    <name evidence="3" type="primary">Necator_chrX.g24900</name>
    <name evidence="3" type="ORF">RB195_024735</name>
</gene>
<dbReference type="Gene3D" id="1.10.10.750">
    <property type="entry name" value="Ypt/Rab-GAP domain of gyp1p, domain 1"/>
    <property type="match status" value="1"/>
</dbReference>
<evidence type="ECO:0000313" key="3">
    <source>
        <dbReference type="EMBL" id="KAK6764522.1"/>
    </source>
</evidence>
<reference evidence="3 4" key="1">
    <citation type="submission" date="2023-08" db="EMBL/GenBank/DDBJ databases">
        <title>A Necator americanus chromosomal reference genome.</title>
        <authorList>
            <person name="Ilik V."/>
            <person name="Petrzelkova K.J."/>
            <person name="Pardy F."/>
            <person name="Fuh T."/>
            <person name="Niatou-Singa F.S."/>
            <person name="Gouil Q."/>
            <person name="Baker L."/>
            <person name="Ritchie M.E."/>
            <person name="Jex A.R."/>
            <person name="Gazzola D."/>
            <person name="Li H."/>
            <person name="Toshio Fujiwara R."/>
            <person name="Zhan B."/>
            <person name="Aroian R.V."/>
            <person name="Pafco B."/>
            <person name="Schwarz E.M."/>
        </authorList>
    </citation>
    <scope>NUCLEOTIDE SEQUENCE [LARGE SCALE GENOMIC DNA]</scope>
    <source>
        <strain evidence="3 4">Aroian</strain>
        <tissue evidence="3">Whole animal</tissue>
    </source>
</reference>
<feature type="compositionally biased region" description="Low complexity" evidence="1">
    <location>
        <begin position="19"/>
        <end position="31"/>
    </location>
</feature>
<evidence type="ECO:0000313" key="4">
    <source>
        <dbReference type="Proteomes" id="UP001303046"/>
    </source>
</evidence>